<sequence length="137" mass="14332">MKLSHLPARVTAGALILNAGLDIKKLPDEAAAGMQDMGANGVPPVKKLSPGTFRKALSRSEVALGAALLTPFVPSWMAGAGLAGFSGALMAMYFRTPEMTKEDGIRPTEAGTPIAKDAIMFGTGVTLMLDDLMRTKK</sequence>
<proteinExistence type="predicted"/>
<accession>A0ABS4T3P0</accession>
<dbReference type="RefSeq" id="WP_210049632.1">
    <property type="nucleotide sequence ID" value="NZ_JAGINX010000001.1"/>
</dbReference>
<evidence type="ECO:0000313" key="2">
    <source>
        <dbReference type="EMBL" id="MBP2319056.1"/>
    </source>
</evidence>
<keyword evidence="3" id="KW-1185">Reference proteome</keyword>
<feature type="transmembrane region" description="Helical" evidence="1">
    <location>
        <begin position="76"/>
        <end position="94"/>
    </location>
</feature>
<evidence type="ECO:0008006" key="4">
    <source>
        <dbReference type="Google" id="ProtNLM"/>
    </source>
</evidence>
<protein>
    <recommendedName>
        <fullName evidence="4">DoxX family membrane protein</fullName>
    </recommendedName>
</protein>
<dbReference type="Proteomes" id="UP001519331">
    <property type="component" value="Unassembled WGS sequence"/>
</dbReference>
<gene>
    <name evidence="2" type="ORF">JOF45_002075</name>
</gene>
<keyword evidence="1" id="KW-1133">Transmembrane helix</keyword>
<keyword evidence="1" id="KW-0472">Membrane</keyword>
<evidence type="ECO:0000313" key="3">
    <source>
        <dbReference type="Proteomes" id="UP001519331"/>
    </source>
</evidence>
<name>A0ABS4T3P0_9MICC</name>
<organism evidence="2 3">
    <name type="scientific">Nesterenkonia lacusekhoensis</name>
    <dbReference type="NCBI Taxonomy" id="150832"/>
    <lineage>
        <taxon>Bacteria</taxon>
        <taxon>Bacillati</taxon>
        <taxon>Actinomycetota</taxon>
        <taxon>Actinomycetes</taxon>
        <taxon>Micrococcales</taxon>
        <taxon>Micrococcaceae</taxon>
        <taxon>Nesterenkonia</taxon>
    </lineage>
</organism>
<keyword evidence="1" id="KW-0812">Transmembrane</keyword>
<reference evidence="2 3" key="1">
    <citation type="submission" date="2021-03" db="EMBL/GenBank/DDBJ databases">
        <title>Sequencing the genomes of 1000 actinobacteria strains.</title>
        <authorList>
            <person name="Klenk H.-P."/>
        </authorList>
    </citation>
    <scope>NUCLEOTIDE SEQUENCE [LARGE SCALE GENOMIC DNA]</scope>
    <source>
        <strain evidence="2 3">DSM 12544</strain>
    </source>
</reference>
<dbReference type="EMBL" id="JAGINX010000001">
    <property type="protein sequence ID" value="MBP2319056.1"/>
    <property type="molecule type" value="Genomic_DNA"/>
</dbReference>
<evidence type="ECO:0000256" key="1">
    <source>
        <dbReference type="SAM" id="Phobius"/>
    </source>
</evidence>
<comment type="caution">
    <text evidence="2">The sequence shown here is derived from an EMBL/GenBank/DDBJ whole genome shotgun (WGS) entry which is preliminary data.</text>
</comment>